<feature type="region of interest" description="Disordered" evidence="1">
    <location>
        <begin position="547"/>
        <end position="571"/>
    </location>
</feature>
<feature type="signal peptide" evidence="2">
    <location>
        <begin position="1"/>
        <end position="26"/>
    </location>
</feature>
<name>K2MQX9_TRYCR</name>
<sequence length="571" mass="64480">MRSNSKNTIFSLSLSVCVLACLFARGFFDTGRIVACSGSRRRKRRRKLVLVAGKMMSKAAYMMQDQLRRNYTLITDVHSPNIFIVRGFLPFPQGLAALTVLFRGKLAADVYSHPYFIEKQSDPSQPSPQLHLTEECQSVMKIIKGLHFMRDDSSKLDNTMVFVTDYNVETKGRMPTFSSEAEDAAEMAEREQRVGEDVGTWEERTLRHRWRRAAAARRQSSSGNSGAFSFSPNSALSLHTRQSHFGEDEPHGVLEKTRRLVERDGAHTVLYNPIATDPKTFNATIRKLNEEERVVKTIVVPTRQAWGSVNVWAEAFPDADILCSGDGRHHGAPHQPSAKEEHRVGGCMDMGNGVTGLSFPEVEMNDSCNAEDVNDAASAAATNLDRDNICKLFLQHAPAANWQEADDELRRSPRVIPLGEVAQHRITPNIDLLRVAGDDHTNEYVLYDRESGALACTDLFHGEYGDFDPVNTWMCRVWFKFMKGGNYKRIDFVPQLKWLQVKRHGSLELLRGTVDMLTRTRPINYLLYAHGTPPRIEDPADSLRLQWGMPPLGPQQKKDRHAEDCREKTHG</sequence>
<evidence type="ECO:0000313" key="4">
    <source>
        <dbReference type="Proteomes" id="UP000007350"/>
    </source>
</evidence>
<dbReference type="OrthoDB" id="273069at2759"/>
<evidence type="ECO:0000313" key="3">
    <source>
        <dbReference type="EMBL" id="EKF37678.1"/>
    </source>
</evidence>
<dbReference type="AlphaFoldDB" id="K2MQX9"/>
<proteinExistence type="predicted"/>
<protein>
    <submittedName>
        <fullName evidence="3">Uncharacterized protein</fullName>
    </submittedName>
</protein>
<organism evidence="3 4">
    <name type="scientific">Trypanosoma cruzi marinkellei</name>
    <dbReference type="NCBI Taxonomy" id="85056"/>
    <lineage>
        <taxon>Eukaryota</taxon>
        <taxon>Discoba</taxon>
        <taxon>Euglenozoa</taxon>
        <taxon>Kinetoplastea</taxon>
        <taxon>Metakinetoplastina</taxon>
        <taxon>Trypanosomatida</taxon>
        <taxon>Trypanosomatidae</taxon>
        <taxon>Trypanosoma</taxon>
        <taxon>Schizotrypanum</taxon>
    </lineage>
</organism>
<reference evidence="3 4" key="1">
    <citation type="journal article" date="2012" name="BMC Genomics">
        <title>Comparative genomic analysis of human infective Trypanosoma cruzi lineages with the bat-restricted subspecies T. cruzi marinkellei.</title>
        <authorList>
            <person name="Franzen O."/>
            <person name="Talavera-Lopez C."/>
            <person name="Ochaya S."/>
            <person name="Butler C.E."/>
            <person name="Messenger L.A."/>
            <person name="Lewis M.D."/>
            <person name="Llewellyn M.S."/>
            <person name="Marinkelle C.J."/>
            <person name="Tyler K.M."/>
            <person name="Miles M.A."/>
            <person name="Andersson B."/>
        </authorList>
    </citation>
    <scope>NUCLEOTIDE SEQUENCE [LARGE SCALE GENOMIC DNA]</scope>
    <source>
        <strain evidence="3 4">B7</strain>
    </source>
</reference>
<evidence type="ECO:0000256" key="1">
    <source>
        <dbReference type="SAM" id="MobiDB-lite"/>
    </source>
</evidence>
<comment type="caution">
    <text evidence="3">The sequence shown here is derived from an EMBL/GenBank/DDBJ whole genome shotgun (WGS) entry which is preliminary data.</text>
</comment>
<dbReference type="Proteomes" id="UP000007350">
    <property type="component" value="Unassembled WGS sequence"/>
</dbReference>
<gene>
    <name evidence="3" type="ORF">MOQ_002124</name>
</gene>
<accession>K2MQX9</accession>
<feature type="chain" id="PRO_5003861378" evidence="2">
    <location>
        <begin position="27"/>
        <end position="571"/>
    </location>
</feature>
<dbReference type="EMBL" id="AHKC01008437">
    <property type="protein sequence ID" value="EKF37678.1"/>
    <property type="molecule type" value="Genomic_DNA"/>
</dbReference>
<feature type="compositionally biased region" description="Basic and acidic residues" evidence="1">
    <location>
        <begin position="556"/>
        <end position="571"/>
    </location>
</feature>
<evidence type="ECO:0000256" key="2">
    <source>
        <dbReference type="SAM" id="SignalP"/>
    </source>
</evidence>
<keyword evidence="4" id="KW-1185">Reference proteome</keyword>
<keyword evidence="2" id="KW-0732">Signal</keyword>